<proteinExistence type="inferred from homology"/>
<organism evidence="11 12">
    <name type="scientific">Mycena maculata</name>
    <dbReference type="NCBI Taxonomy" id="230809"/>
    <lineage>
        <taxon>Eukaryota</taxon>
        <taxon>Fungi</taxon>
        <taxon>Dikarya</taxon>
        <taxon>Basidiomycota</taxon>
        <taxon>Agaricomycotina</taxon>
        <taxon>Agaricomycetes</taxon>
        <taxon>Agaricomycetidae</taxon>
        <taxon>Agaricales</taxon>
        <taxon>Marasmiineae</taxon>
        <taxon>Mycenaceae</taxon>
        <taxon>Mycena</taxon>
    </lineage>
</organism>
<dbReference type="Gene3D" id="1.10.630.10">
    <property type="entry name" value="Cytochrome P450"/>
    <property type="match status" value="1"/>
</dbReference>
<feature type="binding site" description="axial binding residue" evidence="9">
    <location>
        <position position="482"/>
    </location>
    <ligand>
        <name>heme</name>
        <dbReference type="ChEBI" id="CHEBI:30413"/>
    </ligand>
    <ligandPart>
        <name>Fe</name>
        <dbReference type="ChEBI" id="CHEBI:18248"/>
    </ligandPart>
</feature>
<dbReference type="GO" id="GO:0016705">
    <property type="term" value="F:oxidoreductase activity, acting on paired donors, with incorporation or reduction of molecular oxygen"/>
    <property type="evidence" value="ECO:0007669"/>
    <property type="project" value="InterPro"/>
</dbReference>
<comment type="cofactor">
    <cofactor evidence="1 9">
        <name>heme</name>
        <dbReference type="ChEBI" id="CHEBI:30413"/>
    </cofactor>
</comment>
<accession>A0AAD7NVB6</accession>
<evidence type="ECO:0000256" key="4">
    <source>
        <dbReference type="ARBA" id="ARBA00022617"/>
    </source>
</evidence>
<dbReference type="EMBL" id="JARJLG010000012">
    <property type="protein sequence ID" value="KAJ7776522.1"/>
    <property type="molecule type" value="Genomic_DNA"/>
</dbReference>
<dbReference type="SUPFAM" id="SSF48264">
    <property type="entry name" value="Cytochrome P450"/>
    <property type="match status" value="1"/>
</dbReference>
<dbReference type="Proteomes" id="UP001215280">
    <property type="component" value="Unassembled WGS sequence"/>
</dbReference>
<dbReference type="InterPro" id="IPR002401">
    <property type="entry name" value="Cyt_P450_E_grp-I"/>
</dbReference>
<keyword evidence="12" id="KW-1185">Reference proteome</keyword>
<evidence type="ECO:0000256" key="6">
    <source>
        <dbReference type="ARBA" id="ARBA00023002"/>
    </source>
</evidence>
<reference evidence="11" key="1">
    <citation type="submission" date="2023-03" db="EMBL/GenBank/DDBJ databases">
        <title>Massive genome expansion in bonnet fungi (Mycena s.s.) driven by repeated elements and novel gene families across ecological guilds.</title>
        <authorList>
            <consortium name="Lawrence Berkeley National Laboratory"/>
            <person name="Harder C.B."/>
            <person name="Miyauchi S."/>
            <person name="Viragh M."/>
            <person name="Kuo A."/>
            <person name="Thoen E."/>
            <person name="Andreopoulos B."/>
            <person name="Lu D."/>
            <person name="Skrede I."/>
            <person name="Drula E."/>
            <person name="Henrissat B."/>
            <person name="Morin E."/>
            <person name="Kohler A."/>
            <person name="Barry K."/>
            <person name="LaButti K."/>
            <person name="Morin E."/>
            <person name="Salamov A."/>
            <person name="Lipzen A."/>
            <person name="Mereny Z."/>
            <person name="Hegedus B."/>
            <person name="Baldrian P."/>
            <person name="Stursova M."/>
            <person name="Weitz H."/>
            <person name="Taylor A."/>
            <person name="Grigoriev I.V."/>
            <person name="Nagy L.G."/>
            <person name="Martin F."/>
            <person name="Kauserud H."/>
        </authorList>
    </citation>
    <scope>NUCLEOTIDE SEQUENCE</scope>
    <source>
        <strain evidence="11">CBHHK188m</strain>
    </source>
</reference>
<evidence type="ECO:0000256" key="3">
    <source>
        <dbReference type="ARBA" id="ARBA00010617"/>
    </source>
</evidence>
<evidence type="ECO:0000256" key="5">
    <source>
        <dbReference type="ARBA" id="ARBA00022723"/>
    </source>
</evidence>
<dbReference type="InterPro" id="IPR036396">
    <property type="entry name" value="Cyt_P450_sf"/>
</dbReference>
<dbReference type="InterPro" id="IPR017972">
    <property type="entry name" value="Cyt_P450_CS"/>
</dbReference>
<comment type="caution">
    <text evidence="11">The sequence shown here is derived from an EMBL/GenBank/DDBJ whole genome shotgun (WGS) entry which is preliminary data.</text>
</comment>
<evidence type="ECO:0000256" key="10">
    <source>
        <dbReference type="RuleBase" id="RU000461"/>
    </source>
</evidence>
<keyword evidence="6 10" id="KW-0560">Oxidoreductase</keyword>
<dbReference type="PRINTS" id="PR00385">
    <property type="entry name" value="P450"/>
</dbReference>
<name>A0AAD7NVB6_9AGAR</name>
<evidence type="ECO:0000256" key="2">
    <source>
        <dbReference type="ARBA" id="ARBA00005179"/>
    </source>
</evidence>
<comment type="pathway">
    <text evidence="2">Secondary metabolite biosynthesis.</text>
</comment>
<keyword evidence="8 10" id="KW-0503">Monooxygenase</keyword>
<dbReference type="AlphaFoldDB" id="A0AAD7NVB6"/>
<dbReference type="GO" id="GO:0004497">
    <property type="term" value="F:monooxygenase activity"/>
    <property type="evidence" value="ECO:0007669"/>
    <property type="project" value="UniProtKB-KW"/>
</dbReference>
<protein>
    <submittedName>
        <fullName evidence="11">Cytochrome P450</fullName>
    </submittedName>
</protein>
<evidence type="ECO:0000313" key="11">
    <source>
        <dbReference type="EMBL" id="KAJ7776522.1"/>
    </source>
</evidence>
<evidence type="ECO:0000313" key="12">
    <source>
        <dbReference type="Proteomes" id="UP001215280"/>
    </source>
</evidence>
<keyword evidence="7 9" id="KW-0408">Iron</keyword>
<dbReference type="PROSITE" id="PS00086">
    <property type="entry name" value="CYTOCHROME_P450"/>
    <property type="match status" value="1"/>
</dbReference>
<keyword evidence="4 9" id="KW-0349">Heme</keyword>
<dbReference type="InterPro" id="IPR001128">
    <property type="entry name" value="Cyt_P450"/>
</dbReference>
<evidence type="ECO:0000256" key="7">
    <source>
        <dbReference type="ARBA" id="ARBA00023004"/>
    </source>
</evidence>
<dbReference type="Pfam" id="PF00067">
    <property type="entry name" value="p450"/>
    <property type="match status" value="1"/>
</dbReference>
<dbReference type="CDD" id="cd11065">
    <property type="entry name" value="CYP64-like"/>
    <property type="match status" value="1"/>
</dbReference>
<dbReference type="GO" id="GO:0020037">
    <property type="term" value="F:heme binding"/>
    <property type="evidence" value="ECO:0007669"/>
    <property type="project" value="InterPro"/>
</dbReference>
<dbReference type="InterPro" id="IPR050364">
    <property type="entry name" value="Cytochrome_P450_fung"/>
</dbReference>
<dbReference type="PANTHER" id="PTHR46300:SF7">
    <property type="entry name" value="P450, PUTATIVE (EUROFUNG)-RELATED"/>
    <property type="match status" value="1"/>
</dbReference>
<evidence type="ECO:0000256" key="1">
    <source>
        <dbReference type="ARBA" id="ARBA00001971"/>
    </source>
</evidence>
<comment type="similarity">
    <text evidence="3 10">Belongs to the cytochrome P450 family.</text>
</comment>
<dbReference type="PRINTS" id="PR00463">
    <property type="entry name" value="EP450I"/>
</dbReference>
<evidence type="ECO:0000256" key="8">
    <source>
        <dbReference type="ARBA" id="ARBA00023033"/>
    </source>
</evidence>
<dbReference type="PANTHER" id="PTHR46300">
    <property type="entry name" value="P450, PUTATIVE (EUROFUNG)-RELATED-RELATED"/>
    <property type="match status" value="1"/>
</dbReference>
<keyword evidence="5 9" id="KW-0479">Metal-binding</keyword>
<evidence type="ECO:0000256" key="9">
    <source>
        <dbReference type="PIRSR" id="PIRSR602401-1"/>
    </source>
</evidence>
<gene>
    <name evidence="11" type="ORF">DFH07DRAFT_798423</name>
</gene>
<sequence length="555" mass="62068">MRTSPYPPKSTWPPCHLWLISPQIYNKMTSGAVQPTPRTLMSSIVPSQGFIWASIATTVVGLAWFRTRNRSKLPLPPGPKKLPLVGNLFDMTIRPWEACMQWSKTYNSDIIHLNLAGQSVIVLSSFEATEALLEQRSSIYSDRPEFPMVGDLMGWKYALLFMKYGEEWRTHRRLFNQEFNTQSSLNFRPAERAASHGLLRRLLRDPDDFLGHLRQMTGEVILSVAYGIDVLPVDDPYLALAEKGVKSLSDASVTGRFLVDSIPILKYIPEWVPGAEFKRIAREGKALSQTFRDRPFAEAKRRMASGEAPSSFTVNALRDLESGDQYYQESTVKNVAASMYAGGADTTVSSLSTFLLAMLANPDAQKKAQAEIDSVVERGNLPDFIDESQMPYVAAIVKEVLRWKNVGPLGGVPHFLQTEDEYRGYRLPAGSLVIGNVWAILHDEIMYPDPYAFKPERFLLDGKPNPAVRDPQPAFGFGRRICPGRQMAMSSLWISIVSILSVFDITKQVGKDGRCIEPTYEYTDGILCAPVPFKCSIKPRSKDAISLVQATSNEV</sequence>
<dbReference type="GO" id="GO:0005506">
    <property type="term" value="F:iron ion binding"/>
    <property type="evidence" value="ECO:0007669"/>
    <property type="project" value="InterPro"/>
</dbReference>